<dbReference type="PROSITE" id="PS51186">
    <property type="entry name" value="GNAT"/>
    <property type="match status" value="1"/>
</dbReference>
<reference evidence="4 5" key="1">
    <citation type="journal article" date="2022" name="Res Sq">
        <title>Evolution of multicellular longitudinally dividing oral cavity symbionts (Neisseriaceae).</title>
        <authorList>
            <person name="Nyongesa S."/>
            <person name="Weber P."/>
            <person name="Bernet E."/>
            <person name="Pullido F."/>
            <person name="Nieckarz M."/>
            <person name="Delaby M."/>
            <person name="Nieves C."/>
            <person name="Viehboeck T."/>
            <person name="Krause N."/>
            <person name="Rivera-Millot A."/>
            <person name="Nakamura A."/>
            <person name="Vischer N."/>
            <person name="VanNieuwenhze M."/>
            <person name="Brun Y."/>
            <person name="Cava F."/>
            <person name="Bulgheresi S."/>
            <person name="Veyrier F."/>
        </authorList>
    </citation>
    <scope>NUCLEOTIDE SEQUENCE [LARGE SCALE GENOMIC DNA]</scope>
    <source>
        <strain evidence="4 5">SN4</strain>
    </source>
</reference>
<dbReference type="PANTHER" id="PTHR43877">
    <property type="entry name" value="AMINOALKYLPHOSPHONATE N-ACETYLTRANSFERASE-RELATED-RELATED"/>
    <property type="match status" value="1"/>
</dbReference>
<dbReference type="Proteomes" id="UP000832011">
    <property type="component" value="Chromosome"/>
</dbReference>
<dbReference type="InterPro" id="IPR016181">
    <property type="entry name" value="Acyl_CoA_acyltransferase"/>
</dbReference>
<dbReference type="RefSeq" id="WP_058305204.1">
    <property type="nucleotide sequence ID" value="NZ_CABKVG010000006.1"/>
</dbReference>
<dbReference type="Pfam" id="PF13673">
    <property type="entry name" value="Acetyltransf_10"/>
    <property type="match status" value="1"/>
</dbReference>
<proteinExistence type="predicted"/>
<gene>
    <name evidence="4" type="ORF">LVJ82_08690</name>
</gene>
<evidence type="ECO:0000256" key="2">
    <source>
        <dbReference type="ARBA" id="ARBA00023315"/>
    </source>
</evidence>
<dbReference type="CDD" id="cd04301">
    <property type="entry name" value="NAT_SF"/>
    <property type="match status" value="1"/>
</dbReference>
<organism evidence="4 5">
    <name type="scientific">Vitreoscilla massiliensis</name>
    <dbReference type="NCBI Taxonomy" id="1689272"/>
    <lineage>
        <taxon>Bacteria</taxon>
        <taxon>Pseudomonadati</taxon>
        <taxon>Pseudomonadota</taxon>
        <taxon>Betaproteobacteria</taxon>
        <taxon>Neisseriales</taxon>
        <taxon>Neisseriaceae</taxon>
        <taxon>Vitreoscilla</taxon>
    </lineage>
</organism>
<keyword evidence="1" id="KW-0808">Transferase</keyword>
<protein>
    <submittedName>
        <fullName evidence="4">GNAT family N-acetyltransferase</fullName>
    </submittedName>
</protein>
<dbReference type="Gene3D" id="3.40.630.30">
    <property type="match status" value="1"/>
</dbReference>
<dbReference type="InterPro" id="IPR050832">
    <property type="entry name" value="Bact_Acetyltransf"/>
</dbReference>
<feature type="domain" description="N-acetyltransferase" evidence="3">
    <location>
        <begin position="4"/>
        <end position="156"/>
    </location>
</feature>
<keyword evidence="5" id="KW-1185">Reference proteome</keyword>
<dbReference type="PANTHER" id="PTHR43877:SF2">
    <property type="entry name" value="AMINOALKYLPHOSPHONATE N-ACETYLTRANSFERASE-RELATED"/>
    <property type="match status" value="1"/>
</dbReference>
<evidence type="ECO:0000259" key="3">
    <source>
        <dbReference type="PROSITE" id="PS51186"/>
    </source>
</evidence>
<name>A0ABY4E6L4_9NEIS</name>
<sequence>MQELLVRLARMDERATLLQIHQASVQGLCTGQYTAEQIAHWLDGRDATMYTQGIEQQRLWVACAPELVGFVEISTNSIDKLFIAPPAAGLGVGKVLLTHALGTLQAQGLRQVVIEATLTAAPFYQKHGFRIIETAISAHGGAEAPLQVVNMQWDAPVN</sequence>
<dbReference type="InterPro" id="IPR000182">
    <property type="entry name" value="GNAT_dom"/>
</dbReference>
<accession>A0ABY4E6L4</accession>
<keyword evidence="2" id="KW-0012">Acyltransferase</keyword>
<evidence type="ECO:0000313" key="4">
    <source>
        <dbReference type="EMBL" id="UOO91025.1"/>
    </source>
</evidence>
<evidence type="ECO:0000313" key="5">
    <source>
        <dbReference type="Proteomes" id="UP000832011"/>
    </source>
</evidence>
<evidence type="ECO:0000256" key="1">
    <source>
        <dbReference type="ARBA" id="ARBA00022679"/>
    </source>
</evidence>
<dbReference type="SUPFAM" id="SSF55729">
    <property type="entry name" value="Acyl-CoA N-acyltransferases (Nat)"/>
    <property type="match status" value="1"/>
</dbReference>
<dbReference type="EMBL" id="CP091511">
    <property type="protein sequence ID" value="UOO91025.1"/>
    <property type="molecule type" value="Genomic_DNA"/>
</dbReference>